<dbReference type="Pfam" id="PF01478">
    <property type="entry name" value="Peptidase_A24"/>
    <property type="match status" value="1"/>
</dbReference>
<dbReference type="EMBL" id="JADQDK010000001">
    <property type="protein sequence ID" value="MBW0138419.1"/>
    <property type="molecule type" value="Genomic_DNA"/>
</dbReference>
<gene>
    <name evidence="4" type="ORF">I4I81_29760</name>
</gene>
<reference evidence="4 5" key="1">
    <citation type="submission" date="2020-11" db="EMBL/GenBank/DDBJ databases">
        <title>Pseudonocardia abyssalis sp. nov. and Pseudonocardia oceani sp. nov., description and phylogenomic analysis of two novel actinomycetes isolated from the deep Southern Ocean.</title>
        <authorList>
            <person name="Parra J."/>
        </authorList>
    </citation>
    <scope>NUCLEOTIDE SEQUENCE [LARGE SCALE GENOMIC DNA]</scope>
    <source>
        <strain evidence="4 5">KRD-168</strain>
    </source>
</reference>
<accession>A0ABS6V324</accession>
<keyword evidence="5" id="KW-1185">Reference proteome</keyword>
<keyword evidence="2" id="KW-1133">Transmembrane helix</keyword>
<feature type="domain" description="Prepilin type IV endopeptidase peptidase" evidence="3">
    <location>
        <begin position="85"/>
        <end position="184"/>
    </location>
</feature>
<evidence type="ECO:0000256" key="2">
    <source>
        <dbReference type="SAM" id="Phobius"/>
    </source>
</evidence>
<dbReference type="InterPro" id="IPR000045">
    <property type="entry name" value="Prepilin_IV_endopep_pep"/>
</dbReference>
<dbReference type="PANTHER" id="PTHR30487:SF0">
    <property type="entry name" value="PREPILIN LEADER PEPTIDASE_N-METHYLTRANSFERASE-RELATED"/>
    <property type="match status" value="1"/>
</dbReference>
<comment type="similarity">
    <text evidence="1">Belongs to the peptidase A24 family.</text>
</comment>
<dbReference type="Proteomes" id="UP000694287">
    <property type="component" value="Unassembled WGS sequence"/>
</dbReference>
<feature type="transmembrane region" description="Helical" evidence="2">
    <location>
        <begin position="131"/>
        <end position="152"/>
    </location>
</feature>
<evidence type="ECO:0000259" key="3">
    <source>
        <dbReference type="Pfam" id="PF01478"/>
    </source>
</evidence>
<feature type="transmembrane region" description="Helical" evidence="2">
    <location>
        <begin position="106"/>
        <end position="125"/>
    </location>
</feature>
<dbReference type="RefSeq" id="WP_218600961.1">
    <property type="nucleotide sequence ID" value="NZ_JADQDJ010000007.1"/>
</dbReference>
<proteinExistence type="inferred from homology"/>
<feature type="transmembrane region" description="Helical" evidence="2">
    <location>
        <begin position="173"/>
        <end position="199"/>
    </location>
</feature>
<feature type="transmembrane region" description="Helical" evidence="2">
    <location>
        <begin position="20"/>
        <end position="44"/>
    </location>
</feature>
<name>A0ABS6V324_9PSEU</name>
<dbReference type="PANTHER" id="PTHR30487">
    <property type="entry name" value="TYPE 4 PREPILIN-LIKE PROTEINS LEADER PEPTIDE-PROCESSING ENZYME"/>
    <property type="match status" value="1"/>
</dbReference>
<evidence type="ECO:0000313" key="4">
    <source>
        <dbReference type="EMBL" id="MBW0138419.1"/>
    </source>
</evidence>
<dbReference type="InterPro" id="IPR050882">
    <property type="entry name" value="Prepilin_peptidase/N-MTase"/>
</dbReference>
<feature type="transmembrane region" description="Helical" evidence="2">
    <location>
        <begin position="80"/>
        <end position="99"/>
    </location>
</feature>
<evidence type="ECO:0000313" key="5">
    <source>
        <dbReference type="Proteomes" id="UP000694287"/>
    </source>
</evidence>
<keyword evidence="2" id="KW-0472">Membrane</keyword>
<protein>
    <submittedName>
        <fullName evidence="4">Prepilin peptidase</fullName>
    </submittedName>
</protein>
<evidence type="ECO:0000256" key="1">
    <source>
        <dbReference type="ARBA" id="ARBA00005801"/>
    </source>
</evidence>
<keyword evidence="2" id="KW-0812">Transmembrane</keyword>
<organism evidence="4 5">
    <name type="scientific">Pseudonocardia abyssalis</name>
    <dbReference type="NCBI Taxonomy" id="2792008"/>
    <lineage>
        <taxon>Bacteria</taxon>
        <taxon>Bacillati</taxon>
        <taxon>Actinomycetota</taxon>
        <taxon>Actinomycetes</taxon>
        <taxon>Pseudonocardiales</taxon>
        <taxon>Pseudonocardiaceae</taxon>
        <taxon>Pseudonocardia</taxon>
    </lineage>
</organism>
<comment type="caution">
    <text evidence="4">The sequence shown here is derived from an EMBL/GenBank/DDBJ whole genome shotgun (WGS) entry which is preliminary data.</text>
</comment>
<sequence>MLHSDSLVLAEEAVPLVSWGIAGWALAGALLGGTIAAVAIPRLLAHRESSPRWRSVSGCSAAAGLAAGILAVRFDGIELVAFGFLAGVGVVLAAIDLLERRLPGRLVLPSYGVLGGLLVLEAAVTERWSNLLTALAAALLVALAYLLVALASRGGLGSGDVKFGGLLGMAMGWQGWSAVVTGTAVGWLGAAAVLLVLRILGRRPGTMPMGPFLLAGALFALVPG</sequence>